<keyword evidence="4" id="KW-1185">Reference proteome</keyword>
<proteinExistence type="predicted"/>
<sequence length="70" mass="7925">MSVAELDFDSCYRAVAARDARFDGRFYTAVTSTRIYCRPICPARTPASRNVRFYRHAASAEAAGFRPCKR</sequence>
<keyword evidence="1" id="KW-0010">Activator</keyword>
<dbReference type="InterPro" id="IPR035451">
    <property type="entry name" value="Ada-like_dom_sf"/>
</dbReference>
<dbReference type="Pfam" id="PF02805">
    <property type="entry name" value="Ada_Zn_binding"/>
    <property type="match status" value="1"/>
</dbReference>
<dbReference type="SUPFAM" id="SSF57884">
    <property type="entry name" value="Ada DNA repair protein, N-terminal domain (N-Ada 10)"/>
    <property type="match status" value="1"/>
</dbReference>
<accession>A0ABW3E801</accession>
<organism evidence="3 4">
    <name type="scientific">Streptosporangium algeriense</name>
    <dbReference type="NCBI Taxonomy" id="1682748"/>
    <lineage>
        <taxon>Bacteria</taxon>
        <taxon>Bacillati</taxon>
        <taxon>Actinomycetota</taxon>
        <taxon>Actinomycetes</taxon>
        <taxon>Streptosporangiales</taxon>
        <taxon>Streptosporangiaceae</taxon>
        <taxon>Streptosporangium</taxon>
    </lineage>
</organism>
<dbReference type="InterPro" id="IPR004026">
    <property type="entry name" value="Ada_DNA_repair_Zn-bd"/>
</dbReference>
<dbReference type="EMBL" id="JBHTHX010003208">
    <property type="protein sequence ID" value="MFD0891466.1"/>
    <property type="molecule type" value="Genomic_DNA"/>
</dbReference>
<dbReference type="Proteomes" id="UP001597024">
    <property type="component" value="Unassembled WGS sequence"/>
</dbReference>
<feature type="domain" description="Ada DNA repair metal-binding" evidence="2">
    <location>
        <begin position="10"/>
        <end position="70"/>
    </location>
</feature>
<feature type="non-terminal residue" evidence="3">
    <location>
        <position position="70"/>
    </location>
</feature>
<protein>
    <submittedName>
        <fullName evidence="3">Ada metal-binding domain-containing protein</fullName>
    </submittedName>
</protein>
<dbReference type="Gene3D" id="3.40.10.10">
    <property type="entry name" value="DNA Methylphosphotriester Repair Domain"/>
    <property type="match status" value="1"/>
</dbReference>
<evidence type="ECO:0000259" key="2">
    <source>
        <dbReference type="Pfam" id="PF02805"/>
    </source>
</evidence>
<name>A0ABW3E801_9ACTN</name>
<evidence type="ECO:0000313" key="4">
    <source>
        <dbReference type="Proteomes" id="UP001597024"/>
    </source>
</evidence>
<comment type="caution">
    <text evidence="3">The sequence shown here is derived from an EMBL/GenBank/DDBJ whole genome shotgun (WGS) entry which is preliminary data.</text>
</comment>
<evidence type="ECO:0000313" key="3">
    <source>
        <dbReference type="EMBL" id="MFD0891466.1"/>
    </source>
</evidence>
<evidence type="ECO:0000256" key="1">
    <source>
        <dbReference type="ARBA" id="ARBA00023159"/>
    </source>
</evidence>
<gene>
    <name evidence="3" type="ORF">ACFQ08_43540</name>
</gene>
<reference evidence="4" key="1">
    <citation type="journal article" date="2019" name="Int. J. Syst. Evol. Microbiol.">
        <title>The Global Catalogue of Microorganisms (GCM) 10K type strain sequencing project: providing services to taxonomists for standard genome sequencing and annotation.</title>
        <authorList>
            <consortium name="The Broad Institute Genomics Platform"/>
            <consortium name="The Broad Institute Genome Sequencing Center for Infectious Disease"/>
            <person name="Wu L."/>
            <person name="Ma J."/>
        </authorList>
    </citation>
    <scope>NUCLEOTIDE SEQUENCE [LARGE SCALE GENOMIC DNA]</scope>
    <source>
        <strain evidence="4">CCUG 62974</strain>
    </source>
</reference>